<evidence type="ECO:0000313" key="3">
    <source>
        <dbReference type="Proteomes" id="UP000287033"/>
    </source>
</evidence>
<accession>A0A401U005</accession>
<dbReference type="EMBL" id="BEZZ01231804">
    <property type="protein sequence ID" value="GCC48215.1"/>
    <property type="molecule type" value="Genomic_DNA"/>
</dbReference>
<dbReference type="Proteomes" id="UP000287033">
    <property type="component" value="Unassembled WGS sequence"/>
</dbReference>
<reference evidence="2 3" key="1">
    <citation type="journal article" date="2018" name="Nat. Ecol. Evol.">
        <title>Shark genomes provide insights into elasmobranch evolution and the origin of vertebrates.</title>
        <authorList>
            <person name="Hara Y"/>
            <person name="Yamaguchi K"/>
            <person name="Onimaru K"/>
            <person name="Kadota M"/>
            <person name="Koyanagi M"/>
            <person name="Keeley SD"/>
            <person name="Tatsumi K"/>
            <person name="Tanaka K"/>
            <person name="Motone F"/>
            <person name="Kageyama Y"/>
            <person name="Nozu R"/>
            <person name="Adachi N"/>
            <person name="Nishimura O"/>
            <person name="Nakagawa R"/>
            <person name="Tanegashima C"/>
            <person name="Kiyatake I"/>
            <person name="Matsumoto R"/>
            <person name="Murakumo K"/>
            <person name="Nishida K"/>
            <person name="Terakita A"/>
            <person name="Kuratani S"/>
            <person name="Sato K"/>
            <person name="Hyodo S Kuraku.S."/>
        </authorList>
    </citation>
    <scope>NUCLEOTIDE SEQUENCE [LARGE SCALE GENOMIC DNA]</scope>
</reference>
<gene>
    <name evidence="2" type="ORF">chiPu_0032260</name>
</gene>
<feature type="region of interest" description="Disordered" evidence="1">
    <location>
        <begin position="40"/>
        <end position="70"/>
    </location>
</feature>
<protein>
    <submittedName>
        <fullName evidence="2">Uncharacterized protein</fullName>
    </submittedName>
</protein>
<organism evidence="2 3">
    <name type="scientific">Chiloscyllium punctatum</name>
    <name type="common">Brownbanded bambooshark</name>
    <name type="synonym">Hemiscyllium punctatum</name>
    <dbReference type="NCBI Taxonomy" id="137246"/>
    <lineage>
        <taxon>Eukaryota</taxon>
        <taxon>Metazoa</taxon>
        <taxon>Chordata</taxon>
        <taxon>Craniata</taxon>
        <taxon>Vertebrata</taxon>
        <taxon>Chondrichthyes</taxon>
        <taxon>Elasmobranchii</taxon>
        <taxon>Galeomorphii</taxon>
        <taxon>Galeoidea</taxon>
        <taxon>Orectolobiformes</taxon>
        <taxon>Hemiscylliidae</taxon>
        <taxon>Chiloscyllium</taxon>
    </lineage>
</organism>
<comment type="caution">
    <text evidence="2">The sequence shown here is derived from an EMBL/GenBank/DDBJ whole genome shotgun (WGS) entry which is preliminary data.</text>
</comment>
<name>A0A401U005_CHIPU</name>
<keyword evidence="3" id="KW-1185">Reference proteome</keyword>
<feature type="non-terminal residue" evidence="2">
    <location>
        <position position="188"/>
    </location>
</feature>
<sequence>MRIDEISVFLDAELAQAGDALRGEGLVELDQVEVRHLDAEPLDQLPGRRHRADAHDARRHRGRRKAEDFRTRGEAVPFHGDFGREDHRGGAVVDARCVARGHRARIAHDRLQLGETFERGLGARMLVLVDGDRTGLAAGHLDRDDLLGEIARRDRRAGALLRADRHRILIGARDLEFLGDVLAGFRHR</sequence>
<proteinExistence type="predicted"/>
<evidence type="ECO:0000313" key="2">
    <source>
        <dbReference type="EMBL" id="GCC48215.1"/>
    </source>
</evidence>
<dbReference type="AlphaFoldDB" id="A0A401U005"/>
<feature type="compositionally biased region" description="Basic residues" evidence="1">
    <location>
        <begin position="47"/>
        <end position="64"/>
    </location>
</feature>
<evidence type="ECO:0000256" key="1">
    <source>
        <dbReference type="SAM" id="MobiDB-lite"/>
    </source>
</evidence>